<reference evidence="1" key="2">
    <citation type="submission" date="2025-08" db="UniProtKB">
        <authorList>
            <consortium name="Ensembl"/>
        </authorList>
    </citation>
    <scope>IDENTIFICATION</scope>
</reference>
<evidence type="ECO:0000313" key="2">
    <source>
        <dbReference type="Proteomes" id="UP000233180"/>
    </source>
</evidence>
<dbReference type="Ensembl" id="ENSRBIT00000037525.1">
    <property type="protein sequence ID" value="ENSRBIP00000013726.1"/>
    <property type="gene ID" value="ENSRBIG00000030945.1"/>
</dbReference>
<reference evidence="1" key="3">
    <citation type="submission" date="2025-09" db="UniProtKB">
        <authorList>
            <consortium name="Ensembl"/>
        </authorList>
    </citation>
    <scope>IDENTIFICATION</scope>
</reference>
<organism evidence="1 2">
    <name type="scientific">Rhinopithecus bieti</name>
    <name type="common">Black snub-nosed monkey</name>
    <name type="synonym">Pygathrix bieti</name>
    <dbReference type="NCBI Taxonomy" id="61621"/>
    <lineage>
        <taxon>Eukaryota</taxon>
        <taxon>Metazoa</taxon>
        <taxon>Chordata</taxon>
        <taxon>Craniata</taxon>
        <taxon>Vertebrata</taxon>
        <taxon>Euteleostomi</taxon>
        <taxon>Mammalia</taxon>
        <taxon>Eutheria</taxon>
        <taxon>Euarchontoglires</taxon>
        <taxon>Primates</taxon>
        <taxon>Haplorrhini</taxon>
        <taxon>Catarrhini</taxon>
        <taxon>Cercopithecidae</taxon>
        <taxon>Colobinae</taxon>
        <taxon>Rhinopithecus</taxon>
    </lineage>
</organism>
<proteinExistence type="predicted"/>
<sequence>MFELRDELIERVKAYQELSYMMLVACEKINVFFLIQTDNKTCFHNYFLHFCAYNTCIL</sequence>
<name>A0A2K6KR16_RHIBE</name>
<reference evidence="1 2" key="1">
    <citation type="submission" date="2016-06" db="EMBL/GenBank/DDBJ databases">
        <title>Genome of Rhinopithecus bieti.</title>
        <authorList>
            <person name="Wu"/>
            <person name="C.-I. and Zhang"/>
            <person name="Y."/>
        </authorList>
    </citation>
    <scope>NUCLEOTIDE SEQUENCE</scope>
</reference>
<dbReference type="Proteomes" id="UP000233180">
    <property type="component" value="Unassembled WGS sequence"/>
</dbReference>
<protein>
    <submittedName>
        <fullName evidence="1">Uncharacterized protein</fullName>
    </submittedName>
</protein>
<accession>A0A2K6KR16</accession>
<evidence type="ECO:0000313" key="1">
    <source>
        <dbReference type="Ensembl" id="ENSRBIP00000013726.1"/>
    </source>
</evidence>
<dbReference type="AlphaFoldDB" id="A0A2K6KR16"/>
<keyword evidence="2" id="KW-1185">Reference proteome</keyword>